<name>A0ABX2JVA8_9MYCO</name>
<comment type="caution">
    <text evidence="1">The sequence shown here is derived from an EMBL/GenBank/DDBJ whole genome shotgun (WGS) entry which is preliminary data.</text>
</comment>
<dbReference type="Pfam" id="PF19562">
    <property type="entry name" value="DUF6084"/>
    <property type="match status" value="1"/>
</dbReference>
<proteinExistence type="predicted"/>
<accession>A0ABX2JVA8</accession>
<dbReference type="RefSeq" id="WP_174398621.1">
    <property type="nucleotide sequence ID" value="NZ_VBSB01000009.1"/>
</dbReference>
<dbReference type="EMBL" id="VBSB01000009">
    <property type="protein sequence ID" value="NTY60792.1"/>
    <property type="molecule type" value="Genomic_DNA"/>
</dbReference>
<sequence>MTADVRFQVLGVTPEPYAVTPILAAEIGITTSGDEPIQAIALRCQVRIEPLRRSYADEEAAGLLDLFGPRERWAATQRSFLWLHAAAMVPGFIGTTRATLPLPCTYDVEVTGTKYFHALRDGTIPLQFLFSGTIFDAGQQALRVRQVSWECEDSFELPVAMWRALVAQHYPDSGWVRLSHDTITELCSFKSARGLLSVDDAVGALLAAASQPTLCTNGASREQP</sequence>
<dbReference type="Proteomes" id="UP000708347">
    <property type="component" value="Unassembled WGS sequence"/>
</dbReference>
<dbReference type="InterPro" id="IPR045730">
    <property type="entry name" value="DUF6084"/>
</dbReference>
<gene>
    <name evidence="1" type="ORF">FEG63_14680</name>
</gene>
<protein>
    <submittedName>
        <fullName evidence="1">Uncharacterized protein</fullName>
    </submittedName>
</protein>
<keyword evidence="2" id="KW-1185">Reference proteome</keyword>
<organism evidence="1 2">
    <name type="scientific">Mycolicibacterium sphagni</name>
    <dbReference type="NCBI Taxonomy" id="1786"/>
    <lineage>
        <taxon>Bacteria</taxon>
        <taxon>Bacillati</taxon>
        <taxon>Actinomycetota</taxon>
        <taxon>Actinomycetes</taxon>
        <taxon>Mycobacteriales</taxon>
        <taxon>Mycobacteriaceae</taxon>
        <taxon>Mycolicibacterium</taxon>
    </lineage>
</organism>
<reference evidence="1 2" key="1">
    <citation type="submission" date="2019-05" db="EMBL/GenBank/DDBJ databases">
        <title>Mycolicibacterium sphagni ENV482 genome assembly.</title>
        <authorList>
            <person name="Chen W."/>
            <person name="Faulkner N.W."/>
            <person name="Hyman M.R."/>
        </authorList>
    </citation>
    <scope>NUCLEOTIDE SEQUENCE [LARGE SCALE GENOMIC DNA]</scope>
    <source>
        <strain evidence="1 2">ENV482</strain>
    </source>
</reference>
<evidence type="ECO:0000313" key="1">
    <source>
        <dbReference type="EMBL" id="NTY60792.1"/>
    </source>
</evidence>
<evidence type="ECO:0000313" key="2">
    <source>
        <dbReference type="Proteomes" id="UP000708347"/>
    </source>
</evidence>